<keyword evidence="3" id="KW-0378">Hydrolase</keyword>
<dbReference type="CDD" id="cd08071">
    <property type="entry name" value="MPN_DUF2466"/>
    <property type="match status" value="1"/>
</dbReference>
<dbReference type="GO" id="GO:0006508">
    <property type="term" value="P:proteolysis"/>
    <property type="evidence" value="ECO:0007669"/>
    <property type="project" value="UniProtKB-KW"/>
</dbReference>
<dbReference type="Proteomes" id="UP000305675">
    <property type="component" value="Unassembled WGS sequence"/>
</dbReference>
<dbReference type="PROSITE" id="PS50249">
    <property type="entry name" value="MPN"/>
    <property type="match status" value="1"/>
</dbReference>
<organism evidence="7 8">
    <name type="scientific">Ferrimonas aestuarii</name>
    <dbReference type="NCBI Taxonomy" id="2569539"/>
    <lineage>
        <taxon>Bacteria</taxon>
        <taxon>Pseudomonadati</taxon>
        <taxon>Pseudomonadota</taxon>
        <taxon>Gammaproteobacteria</taxon>
        <taxon>Alteromonadales</taxon>
        <taxon>Ferrimonadaceae</taxon>
        <taxon>Ferrimonas</taxon>
    </lineage>
</organism>
<dbReference type="AlphaFoldDB" id="A0A4U1BK18"/>
<evidence type="ECO:0000259" key="6">
    <source>
        <dbReference type="PROSITE" id="PS50249"/>
    </source>
</evidence>
<reference evidence="7 8" key="1">
    <citation type="submission" date="2019-04" db="EMBL/GenBank/DDBJ databases">
        <authorList>
            <person name="Hwang J.C."/>
        </authorList>
    </citation>
    <scope>NUCLEOTIDE SEQUENCE [LARGE SCALE GENOMIC DNA]</scope>
    <source>
        <strain evidence="7 8">IMCC35002</strain>
    </source>
</reference>
<sequence>MQQGPQPVNQVLEQAADILMRKYSRDGVFENPNAVKDYLKVKFGQFDREVFGVMLLDTQNRLMKLELLFWGTINAASVYPREVVKAVLLANAAGVVLCHNHPSGVAEPSQADRAITGKLSSALALIDVPVLDHIVVGEQTVSFAERGWL</sequence>
<evidence type="ECO:0000256" key="4">
    <source>
        <dbReference type="ARBA" id="ARBA00022833"/>
    </source>
</evidence>
<dbReference type="InterPro" id="IPR020891">
    <property type="entry name" value="UPF0758_CS"/>
</dbReference>
<protein>
    <recommendedName>
        <fullName evidence="6">MPN domain-containing protein</fullName>
    </recommendedName>
</protein>
<dbReference type="InterPro" id="IPR037518">
    <property type="entry name" value="MPN"/>
</dbReference>
<dbReference type="EMBL" id="SWCJ01000017">
    <property type="protein sequence ID" value="TKB51820.1"/>
    <property type="molecule type" value="Genomic_DNA"/>
</dbReference>
<dbReference type="PANTHER" id="PTHR30471:SF6">
    <property type="entry name" value="UPF0758 PROTEIN VC_0510"/>
    <property type="match status" value="1"/>
</dbReference>
<dbReference type="InterPro" id="IPR001405">
    <property type="entry name" value="UPF0758"/>
</dbReference>
<keyword evidence="5" id="KW-0482">Metalloprotease</keyword>
<dbReference type="GO" id="GO:0008237">
    <property type="term" value="F:metallopeptidase activity"/>
    <property type="evidence" value="ECO:0007669"/>
    <property type="project" value="UniProtKB-KW"/>
</dbReference>
<evidence type="ECO:0000313" key="8">
    <source>
        <dbReference type="Proteomes" id="UP000305675"/>
    </source>
</evidence>
<dbReference type="InterPro" id="IPR025657">
    <property type="entry name" value="RadC_JAB"/>
</dbReference>
<dbReference type="PANTHER" id="PTHR30471">
    <property type="entry name" value="DNA REPAIR PROTEIN RADC"/>
    <property type="match status" value="1"/>
</dbReference>
<proteinExistence type="predicted"/>
<dbReference type="Gene3D" id="3.40.140.10">
    <property type="entry name" value="Cytidine Deaminase, domain 2"/>
    <property type="match status" value="1"/>
</dbReference>
<keyword evidence="2" id="KW-0479">Metal-binding</keyword>
<comment type="caution">
    <text evidence="7">The sequence shown here is derived from an EMBL/GenBank/DDBJ whole genome shotgun (WGS) entry which is preliminary data.</text>
</comment>
<keyword evidence="4" id="KW-0862">Zinc</keyword>
<dbReference type="SUPFAM" id="SSF102712">
    <property type="entry name" value="JAB1/MPN domain"/>
    <property type="match status" value="1"/>
</dbReference>
<keyword evidence="8" id="KW-1185">Reference proteome</keyword>
<name>A0A4U1BK18_9GAMM</name>
<accession>A0A4U1BK18</accession>
<evidence type="ECO:0000256" key="1">
    <source>
        <dbReference type="ARBA" id="ARBA00022670"/>
    </source>
</evidence>
<dbReference type="PROSITE" id="PS01302">
    <property type="entry name" value="UPF0758"/>
    <property type="match status" value="1"/>
</dbReference>
<feature type="domain" description="MPN" evidence="6">
    <location>
        <begin position="28"/>
        <end position="149"/>
    </location>
</feature>
<evidence type="ECO:0000256" key="5">
    <source>
        <dbReference type="ARBA" id="ARBA00023049"/>
    </source>
</evidence>
<evidence type="ECO:0000256" key="2">
    <source>
        <dbReference type="ARBA" id="ARBA00022723"/>
    </source>
</evidence>
<gene>
    <name evidence="7" type="ORF">FCL42_17490</name>
</gene>
<dbReference type="RefSeq" id="WP_136864725.1">
    <property type="nucleotide sequence ID" value="NZ_SWCJ01000017.1"/>
</dbReference>
<keyword evidence="1" id="KW-0645">Protease</keyword>
<evidence type="ECO:0000256" key="3">
    <source>
        <dbReference type="ARBA" id="ARBA00022801"/>
    </source>
</evidence>
<evidence type="ECO:0000313" key="7">
    <source>
        <dbReference type="EMBL" id="TKB51820.1"/>
    </source>
</evidence>
<dbReference type="OrthoDB" id="9804482at2"/>
<dbReference type="Pfam" id="PF04002">
    <property type="entry name" value="RadC"/>
    <property type="match status" value="1"/>
</dbReference>
<dbReference type="GO" id="GO:0046872">
    <property type="term" value="F:metal ion binding"/>
    <property type="evidence" value="ECO:0007669"/>
    <property type="project" value="UniProtKB-KW"/>
</dbReference>